<dbReference type="AlphaFoldDB" id="A0A5M8FQT3"/>
<dbReference type="GO" id="GO:0046677">
    <property type="term" value="P:response to antibiotic"/>
    <property type="evidence" value="ECO:0007669"/>
    <property type="project" value="TreeGrafter"/>
</dbReference>
<organism evidence="8 9">
    <name type="scientific">Thiohalocapsa marina</name>
    <dbReference type="NCBI Taxonomy" id="424902"/>
    <lineage>
        <taxon>Bacteria</taxon>
        <taxon>Pseudomonadati</taxon>
        <taxon>Pseudomonadota</taxon>
        <taxon>Gammaproteobacteria</taxon>
        <taxon>Chromatiales</taxon>
        <taxon>Chromatiaceae</taxon>
        <taxon>Thiohalocapsa</taxon>
    </lineage>
</organism>
<dbReference type="GO" id="GO:0005886">
    <property type="term" value="C:plasma membrane"/>
    <property type="evidence" value="ECO:0007669"/>
    <property type="project" value="UniProtKB-SubCell"/>
</dbReference>
<feature type="region of interest" description="Disordered" evidence="3">
    <location>
        <begin position="395"/>
        <end position="431"/>
    </location>
</feature>
<feature type="domain" description="Multidrug resistance protein MdtA-like alpha-helical hairpin" evidence="4">
    <location>
        <begin position="136"/>
        <end position="204"/>
    </location>
</feature>
<dbReference type="PANTHER" id="PTHR30158">
    <property type="entry name" value="ACRA/E-RELATED COMPONENT OF DRUG EFFLUX TRANSPORTER"/>
    <property type="match status" value="1"/>
</dbReference>
<evidence type="ECO:0000259" key="7">
    <source>
        <dbReference type="Pfam" id="PF25967"/>
    </source>
</evidence>
<dbReference type="InterPro" id="IPR058625">
    <property type="entry name" value="MdtA-like_BSH"/>
</dbReference>
<dbReference type="Gene3D" id="2.40.420.20">
    <property type="match status" value="1"/>
</dbReference>
<dbReference type="Gene3D" id="2.40.50.100">
    <property type="match status" value="1"/>
</dbReference>
<protein>
    <submittedName>
        <fullName evidence="8">Efflux RND transporter periplasmic adaptor subunit</fullName>
    </submittedName>
</protein>
<dbReference type="Gene3D" id="1.10.287.470">
    <property type="entry name" value="Helix hairpin bin"/>
    <property type="match status" value="1"/>
</dbReference>
<dbReference type="OrthoDB" id="9800613at2"/>
<accession>A0A5M8FQT3</accession>
<evidence type="ECO:0000259" key="4">
    <source>
        <dbReference type="Pfam" id="PF25876"/>
    </source>
</evidence>
<dbReference type="Gene3D" id="2.40.30.170">
    <property type="match status" value="1"/>
</dbReference>
<evidence type="ECO:0000313" key="9">
    <source>
        <dbReference type="Proteomes" id="UP000322981"/>
    </source>
</evidence>
<name>A0A5M8FQT3_9GAMM</name>
<dbReference type="GO" id="GO:0022857">
    <property type="term" value="F:transmembrane transporter activity"/>
    <property type="evidence" value="ECO:0007669"/>
    <property type="project" value="InterPro"/>
</dbReference>
<dbReference type="InterPro" id="IPR006143">
    <property type="entry name" value="RND_pump_MFP"/>
</dbReference>
<evidence type="ECO:0000256" key="1">
    <source>
        <dbReference type="ARBA" id="ARBA00004519"/>
    </source>
</evidence>
<dbReference type="Pfam" id="PF25876">
    <property type="entry name" value="HH_MFP_RND"/>
    <property type="match status" value="1"/>
</dbReference>
<comment type="similarity">
    <text evidence="2">Belongs to the membrane fusion protein (MFP) (TC 8.A.1) family.</text>
</comment>
<evidence type="ECO:0000256" key="3">
    <source>
        <dbReference type="SAM" id="MobiDB-lite"/>
    </source>
</evidence>
<dbReference type="Proteomes" id="UP000322981">
    <property type="component" value="Unassembled WGS sequence"/>
</dbReference>
<comment type="caution">
    <text evidence="8">The sequence shown here is derived from an EMBL/GenBank/DDBJ whole genome shotgun (WGS) entry which is preliminary data.</text>
</comment>
<feature type="region of interest" description="Disordered" evidence="3">
    <location>
        <begin position="1"/>
        <end position="28"/>
    </location>
</feature>
<gene>
    <name evidence="8" type="ORF">F2Q65_07915</name>
</gene>
<dbReference type="PANTHER" id="PTHR30158:SF3">
    <property type="entry name" value="MULTIDRUG EFFLUX PUMP SUBUNIT ACRA-RELATED"/>
    <property type="match status" value="1"/>
</dbReference>
<dbReference type="EMBL" id="VWXX01000008">
    <property type="protein sequence ID" value="KAA6185611.1"/>
    <property type="molecule type" value="Genomic_DNA"/>
</dbReference>
<evidence type="ECO:0000259" key="5">
    <source>
        <dbReference type="Pfam" id="PF25917"/>
    </source>
</evidence>
<evidence type="ECO:0000259" key="6">
    <source>
        <dbReference type="Pfam" id="PF25944"/>
    </source>
</evidence>
<dbReference type="InterPro" id="IPR058624">
    <property type="entry name" value="MdtA-like_HH"/>
</dbReference>
<dbReference type="FunFam" id="2.40.420.20:FF:000001">
    <property type="entry name" value="Efflux RND transporter periplasmic adaptor subunit"/>
    <property type="match status" value="1"/>
</dbReference>
<feature type="domain" description="Multidrug resistance protein MdtA-like C-terminal permuted SH3" evidence="7">
    <location>
        <begin position="332"/>
        <end position="392"/>
    </location>
</feature>
<dbReference type="Pfam" id="PF25967">
    <property type="entry name" value="RND-MFP_C"/>
    <property type="match status" value="1"/>
</dbReference>
<dbReference type="SUPFAM" id="SSF111369">
    <property type="entry name" value="HlyD-like secretion proteins"/>
    <property type="match status" value="1"/>
</dbReference>
<feature type="domain" description="Multidrug resistance protein MdtA-like barrel-sandwich hybrid" evidence="5">
    <location>
        <begin position="94"/>
        <end position="227"/>
    </location>
</feature>
<dbReference type="InterPro" id="IPR058626">
    <property type="entry name" value="MdtA-like_b-barrel"/>
</dbReference>
<proteinExistence type="inferred from homology"/>
<reference evidence="8 9" key="1">
    <citation type="submission" date="2019-09" db="EMBL/GenBank/DDBJ databases">
        <title>Whole-genome sequence of the purple sulfur bacterium Thiohalocapsa marina DSM 19078.</title>
        <authorList>
            <person name="Kyndt J.A."/>
            <person name="Meyer T.E."/>
        </authorList>
    </citation>
    <scope>NUCLEOTIDE SEQUENCE [LARGE SCALE GENOMIC DNA]</scope>
    <source>
        <strain evidence="8 9">DSM 19078</strain>
    </source>
</reference>
<sequence length="431" mass="45571">MSHRRLPRPLGTPLPAPHPCTEATGGVTGSDARRRALVLGPLLATLLVALPLAGCRQEPAPAPPSQPPSVVAVKAVAKPIEQQASFVGRVVAVNRVELRARVEGFLDERRFTEGQPVKTGDLLFLIEPDQYQAAVEQRQADVQKAEADQLNTSAQLKRGQELLADDNIAQAKVDELQAADSIAKANIAQAQAALNQAKLDLSYTRIVAPVDGRIGLASYTVGNLVGPSSGTLATIVSRDPIYVEFPVTQRELLEARETIEQKGGNAKNVQVRVRLPDGSLYEQVGYLDFVNVTTDPETDSVTLRASLPNADGTLVDRQYVGVLLQSGTPTSAILIPQSALQFDQQGQYVMIIDADGKAQVRRVETGQARGTEVIVSEGLKAGELVITQGIQKVRPGQAVKATPAPAETAASKSTSASADTAAPAAAKGDTP</sequence>
<comment type="subcellular location">
    <subcellularLocation>
        <location evidence="1">Cell inner membrane</location>
        <topology evidence="1">Lipid-anchor</topology>
    </subcellularLocation>
</comment>
<feature type="compositionally biased region" description="Low complexity" evidence="3">
    <location>
        <begin position="398"/>
        <end position="431"/>
    </location>
</feature>
<feature type="domain" description="Multidrug resistance protein MdtA-like beta-barrel" evidence="6">
    <location>
        <begin position="240"/>
        <end position="327"/>
    </location>
</feature>
<dbReference type="NCBIfam" id="TIGR01730">
    <property type="entry name" value="RND_mfp"/>
    <property type="match status" value="1"/>
</dbReference>
<keyword evidence="9" id="KW-1185">Reference proteome</keyword>
<dbReference type="Pfam" id="PF25944">
    <property type="entry name" value="Beta-barrel_RND"/>
    <property type="match status" value="1"/>
</dbReference>
<dbReference type="Pfam" id="PF25917">
    <property type="entry name" value="BSH_RND"/>
    <property type="match status" value="1"/>
</dbReference>
<evidence type="ECO:0000313" key="8">
    <source>
        <dbReference type="EMBL" id="KAA6185611.1"/>
    </source>
</evidence>
<evidence type="ECO:0000256" key="2">
    <source>
        <dbReference type="ARBA" id="ARBA00009477"/>
    </source>
</evidence>
<dbReference type="InterPro" id="IPR058627">
    <property type="entry name" value="MdtA-like_C"/>
</dbReference>